<dbReference type="EMBL" id="JBHSQB010000021">
    <property type="protein sequence ID" value="MFC6098363.1"/>
    <property type="molecule type" value="Genomic_DNA"/>
</dbReference>
<keyword evidence="2" id="KW-1185">Reference proteome</keyword>
<reference evidence="2" key="1">
    <citation type="journal article" date="2019" name="Int. J. Syst. Evol. Microbiol.">
        <title>The Global Catalogue of Microorganisms (GCM) 10K type strain sequencing project: providing services to taxonomists for standard genome sequencing and annotation.</title>
        <authorList>
            <consortium name="The Broad Institute Genomics Platform"/>
            <consortium name="The Broad Institute Genome Sequencing Center for Infectious Disease"/>
            <person name="Wu L."/>
            <person name="Ma J."/>
        </authorList>
    </citation>
    <scope>NUCLEOTIDE SEQUENCE [LARGE SCALE GENOMIC DNA]</scope>
    <source>
        <strain evidence="2">CCUG 49679</strain>
    </source>
</reference>
<proteinExistence type="predicted"/>
<dbReference type="PROSITE" id="PS51257">
    <property type="entry name" value="PROKAR_LIPOPROTEIN"/>
    <property type="match status" value="1"/>
</dbReference>
<evidence type="ECO:0000313" key="1">
    <source>
        <dbReference type="EMBL" id="MFC6098363.1"/>
    </source>
</evidence>
<evidence type="ECO:0008006" key="3">
    <source>
        <dbReference type="Google" id="ProtNLM"/>
    </source>
</evidence>
<name>A0ABW1PS01_9FLAO</name>
<protein>
    <recommendedName>
        <fullName evidence="3">Lipoprotein</fullName>
    </recommendedName>
</protein>
<comment type="caution">
    <text evidence="1">The sequence shown here is derived from an EMBL/GenBank/DDBJ whole genome shotgun (WGS) entry which is preliminary data.</text>
</comment>
<evidence type="ECO:0000313" key="2">
    <source>
        <dbReference type="Proteomes" id="UP001596287"/>
    </source>
</evidence>
<dbReference type="RefSeq" id="WP_379793378.1">
    <property type="nucleotide sequence ID" value="NZ_JBHSQB010000021.1"/>
</dbReference>
<sequence>MGKNFKSIVCIGLIALTFYSCKKGSNSETADLGTNQYKDYNEQVSQNVSKLNPERKQQREKWLKELKKNPVYIDLVDSDVVSVDYLPTLNAVSDAIKNSFSIDGSSQFGISEAIATNLEKSNNGDSKMSFVVAVSSLSLRMNGGLPNEIVEVFDRYRSKYNLYGAGNTNFYDSNGKSVKIEKPFNISYAFGLFDPKDEKVLDAIYESVQKGVSQWKESSEQV</sequence>
<organism evidence="1 2">
    <name type="scientific">Flavobacterium qiangtangense</name>
    <dbReference type="NCBI Taxonomy" id="1442595"/>
    <lineage>
        <taxon>Bacteria</taxon>
        <taxon>Pseudomonadati</taxon>
        <taxon>Bacteroidota</taxon>
        <taxon>Flavobacteriia</taxon>
        <taxon>Flavobacteriales</taxon>
        <taxon>Flavobacteriaceae</taxon>
        <taxon>Flavobacterium</taxon>
    </lineage>
</organism>
<gene>
    <name evidence="1" type="ORF">ACFPVY_17075</name>
</gene>
<dbReference type="Proteomes" id="UP001596287">
    <property type="component" value="Unassembled WGS sequence"/>
</dbReference>
<accession>A0ABW1PS01</accession>